<proteinExistence type="predicted"/>
<dbReference type="EMBL" id="CM037161">
    <property type="protein sequence ID" value="KAH7854143.1"/>
    <property type="molecule type" value="Genomic_DNA"/>
</dbReference>
<organism evidence="1 2">
    <name type="scientific">Vaccinium darrowii</name>
    <dbReference type="NCBI Taxonomy" id="229202"/>
    <lineage>
        <taxon>Eukaryota</taxon>
        <taxon>Viridiplantae</taxon>
        <taxon>Streptophyta</taxon>
        <taxon>Embryophyta</taxon>
        <taxon>Tracheophyta</taxon>
        <taxon>Spermatophyta</taxon>
        <taxon>Magnoliopsida</taxon>
        <taxon>eudicotyledons</taxon>
        <taxon>Gunneridae</taxon>
        <taxon>Pentapetalae</taxon>
        <taxon>asterids</taxon>
        <taxon>Ericales</taxon>
        <taxon>Ericaceae</taxon>
        <taxon>Vaccinioideae</taxon>
        <taxon>Vaccinieae</taxon>
        <taxon>Vaccinium</taxon>
    </lineage>
</organism>
<reference evidence="1 2" key="1">
    <citation type="journal article" date="2021" name="Hortic Res">
        <title>High-quality reference genome and annotation aids understanding of berry development for evergreen blueberry (Vaccinium darrowii).</title>
        <authorList>
            <person name="Yu J."/>
            <person name="Hulse-Kemp A.M."/>
            <person name="Babiker E."/>
            <person name="Staton M."/>
        </authorList>
    </citation>
    <scope>NUCLEOTIDE SEQUENCE [LARGE SCALE GENOMIC DNA]</scope>
    <source>
        <strain evidence="2">cv. NJ 8807/NJ 8810</strain>
        <tissue evidence="1">Young leaf</tissue>
    </source>
</reference>
<evidence type="ECO:0000313" key="1">
    <source>
        <dbReference type="EMBL" id="KAH7854143.1"/>
    </source>
</evidence>
<sequence length="206" mass="22937">MEKAKQVGGSSSSSSASFSDLFGPKDSSSSSSSSSSNGLFGSVFGPPATGLGKDSSHSGFMGSVQKQDYETQYSNGKKGNPTPQYTMEAKRFILQLASHLFPSMFSRKMWEMMIRMEVMRTLLREEIGGRDHCITKCSGHVMPILNPQRKAIYNYYLYRCKCDARALAQPQLANCWGFFFFFLCFLFASGFMLDNLGTVLYMVDLV</sequence>
<protein>
    <submittedName>
        <fullName evidence="1">Uncharacterized protein</fullName>
    </submittedName>
</protein>
<comment type="caution">
    <text evidence="1">The sequence shown here is derived from an EMBL/GenBank/DDBJ whole genome shotgun (WGS) entry which is preliminary data.</text>
</comment>
<keyword evidence="2" id="KW-1185">Reference proteome</keyword>
<name>A0ACB7YLS1_9ERIC</name>
<accession>A0ACB7YLS1</accession>
<dbReference type="Proteomes" id="UP000828048">
    <property type="component" value="Chromosome 11"/>
</dbReference>
<gene>
    <name evidence="1" type="ORF">Vadar_010624</name>
</gene>
<evidence type="ECO:0000313" key="2">
    <source>
        <dbReference type="Proteomes" id="UP000828048"/>
    </source>
</evidence>